<keyword evidence="4 6" id="KW-1133">Transmembrane helix</keyword>
<feature type="transmembrane region" description="Helical" evidence="6">
    <location>
        <begin position="257"/>
        <end position="280"/>
    </location>
</feature>
<reference evidence="7" key="1">
    <citation type="submission" date="2023-05" db="EMBL/GenBank/DDBJ databases">
        <title>Anaerotaeda fermentans gen. nov., sp. nov., a novel anaerobic planctomycete of the new family within the order Sedimentisphaerales isolated from Taman Peninsula, Russia.</title>
        <authorList>
            <person name="Khomyakova M.A."/>
            <person name="Merkel A.Y."/>
            <person name="Slobodkin A.I."/>
        </authorList>
    </citation>
    <scope>NUCLEOTIDE SEQUENCE</scope>
    <source>
        <strain evidence="7">M17dextr</strain>
    </source>
</reference>
<sequence>MTERTKAIAKLLLRLTITVGLLCYVFRQVDMQHFWQVARTARWTYLLGVWFFAAVFYGVQSVALRLILRRQGCDVPLAVLFGASSVTALYSLILPGILSTGVKWYILKKHTGKGTHVLSSMLYNQVMLLVAMMVVGLATLIVTNPSRVLFPQARHDWVLPVVCAALLVAVVLLCILLLNGRTGQVVTRLLAFPLRLLPRRIQKRGNDILSQLAVFQNAGLRFHLTVAAVNALDGLLVGLAIYFCAARAAHVTVGLSVLIWLWAAVFVLSKVPITVGNLGVREVTVVGLLTAYGVAQPHALLMSMILFSSQLFLAALGLGYQLVWATQSKEPPESA</sequence>
<dbReference type="Pfam" id="PF03706">
    <property type="entry name" value="LPG_synthase_TM"/>
    <property type="match status" value="1"/>
</dbReference>
<evidence type="ECO:0000256" key="6">
    <source>
        <dbReference type="SAM" id="Phobius"/>
    </source>
</evidence>
<evidence type="ECO:0000313" key="7">
    <source>
        <dbReference type="EMBL" id="MDI6449991.1"/>
    </source>
</evidence>
<evidence type="ECO:0000313" key="8">
    <source>
        <dbReference type="Proteomes" id="UP001431776"/>
    </source>
</evidence>
<dbReference type="Proteomes" id="UP001431776">
    <property type="component" value="Unassembled WGS sequence"/>
</dbReference>
<accession>A0AAW6TW88</accession>
<dbReference type="PANTHER" id="PTHR40277">
    <property type="entry name" value="BLL5419 PROTEIN"/>
    <property type="match status" value="1"/>
</dbReference>
<feature type="transmembrane region" description="Helical" evidence="6">
    <location>
        <begin position="300"/>
        <end position="320"/>
    </location>
</feature>
<keyword evidence="3 6" id="KW-0812">Transmembrane</keyword>
<keyword evidence="8" id="KW-1185">Reference proteome</keyword>
<evidence type="ECO:0000256" key="5">
    <source>
        <dbReference type="ARBA" id="ARBA00023136"/>
    </source>
</evidence>
<keyword evidence="2" id="KW-1003">Cell membrane</keyword>
<dbReference type="PANTHER" id="PTHR40277:SF1">
    <property type="entry name" value="BLL5419 PROTEIN"/>
    <property type="match status" value="1"/>
</dbReference>
<feature type="transmembrane region" description="Helical" evidence="6">
    <location>
        <begin position="222"/>
        <end position="245"/>
    </location>
</feature>
<feature type="transmembrane region" description="Helical" evidence="6">
    <location>
        <begin position="7"/>
        <end position="27"/>
    </location>
</feature>
<evidence type="ECO:0000256" key="1">
    <source>
        <dbReference type="ARBA" id="ARBA00004651"/>
    </source>
</evidence>
<feature type="transmembrane region" description="Helical" evidence="6">
    <location>
        <begin position="157"/>
        <end position="178"/>
    </location>
</feature>
<feature type="transmembrane region" description="Helical" evidence="6">
    <location>
        <begin position="47"/>
        <end position="68"/>
    </location>
</feature>
<organism evidence="7 8">
    <name type="scientific">Anaerobaca lacustris</name>
    <dbReference type="NCBI Taxonomy" id="3044600"/>
    <lineage>
        <taxon>Bacteria</taxon>
        <taxon>Pseudomonadati</taxon>
        <taxon>Planctomycetota</taxon>
        <taxon>Phycisphaerae</taxon>
        <taxon>Sedimentisphaerales</taxon>
        <taxon>Anaerobacaceae</taxon>
        <taxon>Anaerobaca</taxon>
    </lineage>
</organism>
<dbReference type="InterPro" id="IPR022791">
    <property type="entry name" value="L-PG_synthase/AglD"/>
</dbReference>
<comment type="subcellular location">
    <subcellularLocation>
        <location evidence="1">Cell membrane</location>
        <topology evidence="1">Multi-pass membrane protein</topology>
    </subcellularLocation>
</comment>
<dbReference type="GO" id="GO:0005886">
    <property type="term" value="C:plasma membrane"/>
    <property type="evidence" value="ECO:0007669"/>
    <property type="project" value="UniProtKB-SubCell"/>
</dbReference>
<feature type="transmembrane region" description="Helical" evidence="6">
    <location>
        <begin position="126"/>
        <end position="145"/>
    </location>
</feature>
<dbReference type="AlphaFoldDB" id="A0AAW6TW88"/>
<dbReference type="EMBL" id="JASCXX010000015">
    <property type="protein sequence ID" value="MDI6449991.1"/>
    <property type="molecule type" value="Genomic_DNA"/>
</dbReference>
<evidence type="ECO:0000256" key="2">
    <source>
        <dbReference type="ARBA" id="ARBA00022475"/>
    </source>
</evidence>
<dbReference type="RefSeq" id="WP_349245399.1">
    <property type="nucleotide sequence ID" value="NZ_JASCXX010000015.1"/>
</dbReference>
<gene>
    <name evidence="7" type="ORF">QJ522_13110</name>
</gene>
<evidence type="ECO:0000256" key="3">
    <source>
        <dbReference type="ARBA" id="ARBA00022692"/>
    </source>
</evidence>
<evidence type="ECO:0000256" key="4">
    <source>
        <dbReference type="ARBA" id="ARBA00022989"/>
    </source>
</evidence>
<proteinExistence type="predicted"/>
<name>A0AAW6TW88_9BACT</name>
<feature type="transmembrane region" description="Helical" evidence="6">
    <location>
        <begin position="80"/>
        <end position="106"/>
    </location>
</feature>
<protein>
    <submittedName>
        <fullName evidence="7">Lysylphosphatidylglycerol synthase transmembrane domain-containing protein</fullName>
    </submittedName>
</protein>
<comment type="caution">
    <text evidence="7">The sequence shown here is derived from an EMBL/GenBank/DDBJ whole genome shotgun (WGS) entry which is preliminary data.</text>
</comment>
<keyword evidence="5 6" id="KW-0472">Membrane</keyword>